<dbReference type="Proteomes" id="UP000304148">
    <property type="component" value="Chromosome"/>
</dbReference>
<dbReference type="RefSeq" id="WP_232055726.1">
    <property type="nucleotide sequence ID" value="NZ_LS992241.1"/>
</dbReference>
<protein>
    <submittedName>
        <fullName evidence="3">Uncharacterized protein</fullName>
    </submittedName>
</protein>
<accession>A0A383RKA7</accession>
<keyword evidence="1" id="KW-0472">Membrane</keyword>
<keyword evidence="2" id="KW-0732">Signal</keyword>
<keyword evidence="1" id="KW-0812">Transmembrane</keyword>
<dbReference type="EMBL" id="LS992241">
    <property type="protein sequence ID" value="SYX86726.1"/>
    <property type="molecule type" value="Genomic_DNA"/>
</dbReference>
<name>A0A383RKA7_PAEAL</name>
<evidence type="ECO:0000313" key="3">
    <source>
        <dbReference type="EMBL" id="SYX86726.1"/>
    </source>
</evidence>
<dbReference type="AlphaFoldDB" id="A0A383RKA7"/>
<organism evidence="3 4">
    <name type="scientific">Paenibacillus alvei</name>
    <name type="common">Bacillus alvei</name>
    <dbReference type="NCBI Taxonomy" id="44250"/>
    <lineage>
        <taxon>Bacteria</taxon>
        <taxon>Bacillati</taxon>
        <taxon>Bacillota</taxon>
        <taxon>Bacilli</taxon>
        <taxon>Bacillales</taxon>
        <taxon>Paenibacillaceae</taxon>
        <taxon>Paenibacillus</taxon>
    </lineage>
</organism>
<reference evidence="4" key="1">
    <citation type="submission" date="2018-08" db="EMBL/GenBank/DDBJ databases">
        <authorList>
            <person name="Chevrot R."/>
        </authorList>
    </citation>
    <scope>NUCLEOTIDE SEQUENCE [LARGE SCALE GENOMIC DNA]</scope>
</reference>
<feature type="transmembrane region" description="Helical" evidence="1">
    <location>
        <begin position="93"/>
        <end position="113"/>
    </location>
</feature>
<feature type="signal peptide" evidence="2">
    <location>
        <begin position="1"/>
        <end position="29"/>
    </location>
</feature>
<keyword evidence="1" id="KW-1133">Transmembrane helix</keyword>
<gene>
    <name evidence="3" type="ORF">PBLR_15152</name>
</gene>
<feature type="chain" id="PRO_5016780934" evidence="2">
    <location>
        <begin position="30"/>
        <end position="187"/>
    </location>
</feature>
<proteinExistence type="predicted"/>
<evidence type="ECO:0000313" key="4">
    <source>
        <dbReference type="Proteomes" id="UP000304148"/>
    </source>
</evidence>
<evidence type="ECO:0000256" key="1">
    <source>
        <dbReference type="SAM" id="Phobius"/>
    </source>
</evidence>
<evidence type="ECO:0000256" key="2">
    <source>
        <dbReference type="SAM" id="SignalP"/>
    </source>
</evidence>
<sequence length="187" mass="19449">MFKGFGIKALSLVTAIAVSVFSWGSAASAAASQVSPPVSVETSQADPNFVEVERALAAIERIPDDVIQRGSDAIMEWFNTNTEFRVSEYQTSGIVGCASAVGLAIAALVFAPAKITKIKDAIKAAGGTVKFVTKVLETYKVAKGMGLSTMEAIKMGVQDAAKTAGKEVISALIGIFGVGEVYSACFE</sequence>